<organism evidence="8 9">
    <name type="scientific">Acidipila rosea</name>
    <dbReference type="NCBI Taxonomy" id="768535"/>
    <lineage>
        <taxon>Bacteria</taxon>
        <taxon>Pseudomonadati</taxon>
        <taxon>Acidobacteriota</taxon>
        <taxon>Terriglobia</taxon>
        <taxon>Terriglobales</taxon>
        <taxon>Acidobacteriaceae</taxon>
        <taxon>Acidipila</taxon>
    </lineage>
</organism>
<dbReference type="Proteomes" id="UP000295210">
    <property type="component" value="Unassembled WGS sequence"/>
</dbReference>
<dbReference type="GO" id="GO:0003677">
    <property type="term" value="F:DNA binding"/>
    <property type="evidence" value="ECO:0007669"/>
    <property type="project" value="UniProtKB-UniRule"/>
</dbReference>
<dbReference type="PANTHER" id="PTHR30349">
    <property type="entry name" value="PHAGE INTEGRASE-RELATED"/>
    <property type="match status" value="1"/>
</dbReference>
<evidence type="ECO:0000313" key="8">
    <source>
        <dbReference type="EMBL" id="TCK68275.1"/>
    </source>
</evidence>
<evidence type="ECO:0000256" key="5">
    <source>
        <dbReference type="PROSITE-ProRule" id="PRU01248"/>
    </source>
</evidence>
<name>A0A4R1KT21_9BACT</name>
<dbReference type="InterPro" id="IPR002104">
    <property type="entry name" value="Integrase_catalytic"/>
</dbReference>
<dbReference type="PROSITE" id="PS51898">
    <property type="entry name" value="TYR_RECOMBINASE"/>
    <property type="match status" value="1"/>
</dbReference>
<accession>A0A4R1KT21</accession>
<evidence type="ECO:0000259" key="7">
    <source>
        <dbReference type="PROSITE" id="PS51900"/>
    </source>
</evidence>
<keyword evidence="9" id="KW-1185">Reference proteome</keyword>
<dbReference type="PANTHER" id="PTHR30349:SF41">
    <property type="entry name" value="INTEGRASE_RECOMBINASE PROTEIN MJ0367-RELATED"/>
    <property type="match status" value="1"/>
</dbReference>
<dbReference type="EMBL" id="SMGK01000010">
    <property type="protein sequence ID" value="TCK68275.1"/>
    <property type="molecule type" value="Genomic_DNA"/>
</dbReference>
<evidence type="ECO:0000256" key="1">
    <source>
        <dbReference type="ARBA" id="ARBA00008857"/>
    </source>
</evidence>
<evidence type="ECO:0000256" key="3">
    <source>
        <dbReference type="ARBA" id="ARBA00023125"/>
    </source>
</evidence>
<dbReference type="GO" id="GO:0006310">
    <property type="term" value="P:DNA recombination"/>
    <property type="evidence" value="ECO:0007669"/>
    <property type="project" value="UniProtKB-KW"/>
</dbReference>
<proteinExistence type="inferred from homology"/>
<evidence type="ECO:0000256" key="4">
    <source>
        <dbReference type="ARBA" id="ARBA00023172"/>
    </source>
</evidence>
<keyword evidence="4" id="KW-0233">DNA recombination</keyword>
<dbReference type="Pfam" id="PF00589">
    <property type="entry name" value="Phage_integrase"/>
    <property type="match status" value="1"/>
</dbReference>
<evidence type="ECO:0000256" key="2">
    <source>
        <dbReference type="ARBA" id="ARBA00022908"/>
    </source>
</evidence>
<dbReference type="AlphaFoldDB" id="A0A4R1KT21"/>
<protein>
    <submittedName>
        <fullName evidence="8">Site-specific recombinase XerD</fullName>
    </submittedName>
</protein>
<gene>
    <name evidence="8" type="ORF">C7378_3575</name>
</gene>
<dbReference type="InterPro" id="IPR004107">
    <property type="entry name" value="Integrase_SAM-like_N"/>
</dbReference>
<dbReference type="Pfam" id="PF02899">
    <property type="entry name" value="Phage_int_SAM_1"/>
    <property type="match status" value="1"/>
</dbReference>
<dbReference type="RefSeq" id="WP_207901474.1">
    <property type="nucleotide sequence ID" value="NZ_SMGK01000010.1"/>
</dbReference>
<evidence type="ECO:0000259" key="6">
    <source>
        <dbReference type="PROSITE" id="PS51898"/>
    </source>
</evidence>
<dbReference type="InterPro" id="IPR013762">
    <property type="entry name" value="Integrase-like_cat_sf"/>
</dbReference>
<keyword evidence="2" id="KW-0229">DNA integration</keyword>
<dbReference type="GO" id="GO:0015074">
    <property type="term" value="P:DNA integration"/>
    <property type="evidence" value="ECO:0007669"/>
    <property type="project" value="UniProtKB-KW"/>
</dbReference>
<dbReference type="SUPFAM" id="SSF56349">
    <property type="entry name" value="DNA breaking-rejoining enzymes"/>
    <property type="match status" value="1"/>
</dbReference>
<reference evidence="8 9" key="1">
    <citation type="submission" date="2019-03" db="EMBL/GenBank/DDBJ databases">
        <title>Genomic Encyclopedia of Type Strains, Phase IV (KMG-IV): sequencing the most valuable type-strain genomes for metagenomic binning, comparative biology and taxonomic classification.</title>
        <authorList>
            <person name="Goeker M."/>
        </authorList>
    </citation>
    <scope>NUCLEOTIDE SEQUENCE [LARGE SCALE GENOMIC DNA]</scope>
    <source>
        <strain evidence="8 9">DSM 103428</strain>
    </source>
</reference>
<evidence type="ECO:0000313" key="9">
    <source>
        <dbReference type="Proteomes" id="UP000295210"/>
    </source>
</evidence>
<comment type="similarity">
    <text evidence="1">Belongs to the 'phage' integrase family.</text>
</comment>
<dbReference type="InterPro" id="IPR011010">
    <property type="entry name" value="DNA_brk_join_enz"/>
</dbReference>
<comment type="caution">
    <text evidence="8">The sequence shown here is derived from an EMBL/GenBank/DDBJ whole genome shotgun (WGS) entry which is preliminary data.</text>
</comment>
<sequence length="382" mass="44139">MPEGGSPRWRSERSELRQRGLAPNLWGVDVNKVQRIIMTDSHERSWIVLDASGRPITEINEYLLYLHHLGRSPNTVRAYAHHLQLFHEFLVDTRRDWKKLALTDLATFVGWLRLSSRKAREPRSDSTINVVLAAVGSFYEYQDRLGVETEISRSRRFGAKSSYKPFLHHINRTQSLRQAVMRVRKTKLLPKVLIASDVQRLLDACIHLRDRLLLCLLYESGMRIGQVLGLRHADIRSFDGEIEIVPRTNLNGARAKSRTAYVVHVSKEAMLLYADYLVHECREVSHDYVFVNWWGGHIGAPMNYATVIDLFRALGRRTGLHITPHMFRHTHATELLRSGWDAAYVQKRLGHAHIQTTTSTYAHLSGEDMGAAYTRYLRERER</sequence>
<dbReference type="InterPro" id="IPR044068">
    <property type="entry name" value="CB"/>
</dbReference>
<feature type="domain" description="Core-binding (CB)" evidence="7">
    <location>
        <begin position="53"/>
        <end position="143"/>
    </location>
</feature>
<dbReference type="InterPro" id="IPR010998">
    <property type="entry name" value="Integrase_recombinase_N"/>
</dbReference>
<dbReference type="InterPro" id="IPR050090">
    <property type="entry name" value="Tyrosine_recombinase_XerCD"/>
</dbReference>
<dbReference type="Gene3D" id="1.10.150.130">
    <property type="match status" value="1"/>
</dbReference>
<dbReference type="PROSITE" id="PS51900">
    <property type="entry name" value="CB"/>
    <property type="match status" value="1"/>
</dbReference>
<dbReference type="Gene3D" id="1.10.443.10">
    <property type="entry name" value="Intergrase catalytic core"/>
    <property type="match status" value="1"/>
</dbReference>
<keyword evidence="3 5" id="KW-0238">DNA-binding</keyword>
<feature type="domain" description="Tyr recombinase" evidence="6">
    <location>
        <begin position="188"/>
        <end position="374"/>
    </location>
</feature>